<organism evidence="2 3">
    <name type="scientific">Bagarius yarrelli</name>
    <name type="common">Goonch</name>
    <name type="synonym">Bagrus yarrelli</name>
    <dbReference type="NCBI Taxonomy" id="175774"/>
    <lineage>
        <taxon>Eukaryota</taxon>
        <taxon>Metazoa</taxon>
        <taxon>Chordata</taxon>
        <taxon>Craniata</taxon>
        <taxon>Vertebrata</taxon>
        <taxon>Euteleostomi</taxon>
        <taxon>Actinopterygii</taxon>
        <taxon>Neopterygii</taxon>
        <taxon>Teleostei</taxon>
        <taxon>Ostariophysi</taxon>
        <taxon>Siluriformes</taxon>
        <taxon>Sisoridae</taxon>
        <taxon>Sisorinae</taxon>
        <taxon>Bagarius</taxon>
    </lineage>
</organism>
<dbReference type="Proteomes" id="UP000319801">
    <property type="component" value="Unassembled WGS sequence"/>
</dbReference>
<keyword evidence="1" id="KW-0732">Signal</keyword>
<sequence length="119" mass="13541">MRPYFWLFLGLGAVNSILVQDAASSKRLELIQKDIGFFPGNQLPDQDHVAQKDLESFNKDAHVNKQLARSNLVEEEEASAEENSLLKPLGKKETRIGNSKFNDMPCWDLRAYICSYPIQ</sequence>
<accession>A0A556TXR8</accession>
<feature type="chain" id="PRO_5021925280" evidence="1">
    <location>
        <begin position="17"/>
        <end position="119"/>
    </location>
</feature>
<feature type="signal peptide" evidence="1">
    <location>
        <begin position="1"/>
        <end position="16"/>
    </location>
</feature>
<evidence type="ECO:0000256" key="1">
    <source>
        <dbReference type="SAM" id="SignalP"/>
    </source>
</evidence>
<dbReference type="EMBL" id="VCAZ01000027">
    <property type="protein sequence ID" value="TSL16067.1"/>
    <property type="molecule type" value="Genomic_DNA"/>
</dbReference>
<comment type="caution">
    <text evidence="2">The sequence shown here is derived from an EMBL/GenBank/DDBJ whole genome shotgun (WGS) entry which is preliminary data.</text>
</comment>
<protein>
    <submittedName>
        <fullName evidence="2">Uncharacterized protein</fullName>
    </submittedName>
</protein>
<gene>
    <name evidence="2" type="ORF">Baya_5875</name>
</gene>
<dbReference type="OrthoDB" id="441660at2759"/>
<name>A0A556TXR8_BAGYA</name>
<evidence type="ECO:0000313" key="3">
    <source>
        <dbReference type="Proteomes" id="UP000319801"/>
    </source>
</evidence>
<dbReference type="AlphaFoldDB" id="A0A556TXR8"/>
<evidence type="ECO:0000313" key="2">
    <source>
        <dbReference type="EMBL" id="TSL16067.1"/>
    </source>
</evidence>
<keyword evidence="3" id="KW-1185">Reference proteome</keyword>
<proteinExistence type="predicted"/>
<reference evidence="2 3" key="1">
    <citation type="journal article" date="2019" name="Genome Biol. Evol.">
        <title>Whole-Genome Sequencing of the Giant Devil Catfish, Bagarius yarrelli.</title>
        <authorList>
            <person name="Jiang W."/>
            <person name="Lv Y."/>
            <person name="Cheng L."/>
            <person name="Yang K."/>
            <person name="Chao B."/>
            <person name="Wang X."/>
            <person name="Li Y."/>
            <person name="Pan X."/>
            <person name="You X."/>
            <person name="Zhang Y."/>
            <person name="Yang J."/>
            <person name="Li J."/>
            <person name="Zhang X."/>
            <person name="Liu S."/>
            <person name="Sun C."/>
            <person name="Yang J."/>
            <person name="Shi Q."/>
        </authorList>
    </citation>
    <scope>NUCLEOTIDE SEQUENCE [LARGE SCALE GENOMIC DNA]</scope>
    <source>
        <strain evidence="2">JWS20170419001</strain>
        <tissue evidence="2">Muscle</tissue>
    </source>
</reference>